<keyword evidence="4" id="KW-1015">Disulfide bond</keyword>
<evidence type="ECO:0000256" key="5">
    <source>
        <dbReference type="ARBA" id="ARBA00023284"/>
    </source>
</evidence>
<dbReference type="PROSITE" id="PS51354">
    <property type="entry name" value="GLUTAREDOXIN_2"/>
    <property type="match status" value="1"/>
</dbReference>
<evidence type="ECO:0000256" key="4">
    <source>
        <dbReference type="ARBA" id="ARBA00023157"/>
    </source>
</evidence>
<dbReference type="PROSITE" id="PS00573">
    <property type="entry name" value="PYRIDINE_REDOX_2"/>
    <property type="match status" value="1"/>
</dbReference>
<accession>A0A9E7SYG3</accession>
<evidence type="ECO:0000256" key="3">
    <source>
        <dbReference type="ARBA" id="ARBA00023002"/>
    </source>
</evidence>
<keyword evidence="3" id="KW-0560">Oxidoreductase</keyword>
<dbReference type="Pfam" id="PF00462">
    <property type="entry name" value="Glutaredoxin"/>
    <property type="match status" value="1"/>
</dbReference>
<evidence type="ECO:0000313" key="8">
    <source>
        <dbReference type="EMBL" id="UTF55048.1"/>
    </source>
</evidence>
<keyword evidence="9" id="KW-1185">Reference proteome</keyword>
<dbReference type="GeneID" id="73289838"/>
<feature type="domain" description="FAD/NAD(P)-binding" evidence="7">
    <location>
        <begin position="101"/>
        <end position="420"/>
    </location>
</feature>
<gene>
    <name evidence="8" type="ORF">NGM29_07290</name>
</gene>
<feature type="domain" description="Glutaredoxin" evidence="6">
    <location>
        <begin position="7"/>
        <end position="67"/>
    </location>
</feature>
<evidence type="ECO:0000256" key="1">
    <source>
        <dbReference type="ARBA" id="ARBA00022630"/>
    </source>
</evidence>
<dbReference type="Pfam" id="PF07992">
    <property type="entry name" value="Pyr_redox_2"/>
    <property type="match status" value="1"/>
</dbReference>
<dbReference type="InterPro" id="IPR036249">
    <property type="entry name" value="Thioredoxin-like_sf"/>
</dbReference>
<dbReference type="GO" id="GO:0016668">
    <property type="term" value="F:oxidoreductase activity, acting on a sulfur group of donors, NAD(P) as acceptor"/>
    <property type="evidence" value="ECO:0007669"/>
    <property type="project" value="UniProtKB-ARBA"/>
</dbReference>
<evidence type="ECO:0000259" key="6">
    <source>
        <dbReference type="Pfam" id="PF00462"/>
    </source>
</evidence>
<evidence type="ECO:0000259" key="7">
    <source>
        <dbReference type="Pfam" id="PF07992"/>
    </source>
</evidence>
<reference evidence="8" key="1">
    <citation type="submission" date="2022-06" db="EMBL/GenBank/DDBJ databases">
        <title>Diverse halophilic archaea isolated from saline environments.</title>
        <authorList>
            <person name="Cui H.-L."/>
        </authorList>
    </citation>
    <scope>NUCLEOTIDE SEQUENCE</scope>
    <source>
        <strain evidence="8">WLHS1</strain>
    </source>
</reference>
<keyword evidence="2" id="KW-0274">FAD</keyword>
<dbReference type="RefSeq" id="WP_254159796.1">
    <property type="nucleotide sequence ID" value="NZ_CP100355.1"/>
</dbReference>
<dbReference type="AlphaFoldDB" id="A0A9E7SYG3"/>
<dbReference type="InterPro" id="IPR036188">
    <property type="entry name" value="FAD/NAD-bd_sf"/>
</dbReference>
<dbReference type="PANTHER" id="PTHR48105">
    <property type="entry name" value="THIOREDOXIN REDUCTASE 1-RELATED-RELATED"/>
    <property type="match status" value="1"/>
</dbReference>
<name>A0A9E7SYG3_9EURY</name>
<organism evidence="8 9">
    <name type="scientific">Natronosalvus rutilus</name>
    <dbReference type="NCBI Taxonomy" id="2953753"/>
    <lineage>
        <taxon>Archaea</taxon>
        <taxon>Methanobacteriati</taxon>
        <taxon>Methanobacteriota</taxon>
        <taxon>Stenosarchaea group</taxon>
        <taxon>Halobacteria</taxon>
        <taxon>Halobacteriales</taxon>
        <taxon>Natrialbaceae</taxon>
        <taxon>Natronosalvus</taxon>
    </lineage>
</organism>
<dbReference type="InterPro" id="IPR008255">
    <property type="entry name" value="Pyr_nucl-diS_OxRdtase_2_AS"/>
</dbReference>
<dbReference type="SUPFAM" id="SSF52833">
    <property type="entry name" value="Thioredoxin-like"/>
    <property type="match status" value="1"/>
</dbReference>
<evidence type="ECO:0000256" key="2">
    <source>
        <dbReference type="ARBA" id="ARBA00022827"/>
    </source>
</evidence>
<dbReference type="Gene3D" id="3.50.50.60">
    <property type="entry name" value="FAD/NAD(P)-binding domain"/>
    <property type="match status" value="2"/>
</dbReference>
<dbReference type="InterPro" id="IPR002109">
    <property type="entry name" value="Glutaredoxin"/>
</dbReference>
<dbReference type="EMBL" id="CP100355">
    <property type="protein sequence ID" value="UTF55048.1"/>
    <property type="molecule type" value="Genomic_DNA"/>
</dbReference>
<evidence type="ECO:0000313" key="9">
    <source>
        <dbReference type="Proteomes" id="UP001056855"/>
    </source>
</evidence>
<dbReference type="KEGG" id="sawl:NGM29_07290"/>
<dbReference type="SUPFAM" id="SSF51905">
    <property type="entry name" value="FAD/NAD(P)-binding domain"/>
    <property type="match status" value="1"/>
</dbReference>
<dbReference type="Gene3D" id="3.40.30.10">
    <property type="entry name" value="Glutaredoxin"/>
    <property type="match status" value="1"/>
</dbReference>
<protein>
    <submittedName>
        <fullName evidence="8">FAD-dependent oxidoreductase</fullName>
    </submittedName>
</protein>
<dbReference type="InterPro" id="IPR023753">
    <property type="entry name" value="FAD/NAD-binding_dom"/>
</dbReference>
<dbReference type="Proteomes" id="UP001056855">
    <property type="component" value="Chromosome"/>
</dbReference>
<proteinExistence type="predicted"/>
<dbReference type="InterPro" id="IPR050097">
    <property type="entry name" value="Ferredoxin-NADP_redctase_2"/>
</dbReference>
<keyword evidence="1" id="KW-0285">Flavoprotein</keyword>
<dbReference type="PRINTS" id="PR00368">
    <property type="entry name" value="FADPNR"/>
</dbReference>
<dbReference type="PRINTS" id="PR00469">
    <property type="entry name" value="PNDRDTASEII"/>
</dbReference>
<keyword evidence="5" id="KW-0676">Redox-active center</keyword>
<sequence length="454" mass="49393">MSDAPRVEIYTKENCSYCEKAKDLFDAKEVEYETYNVTGDEDLFEEMVDRAEGRKTAPEVFIDDELIGGWDDTSALDETGELDELLGIARDADCEVVEHRRLIIAGTGIAGLTAAIYAGRSNNEPLVIEGDEPGGQLTLTTDVANYPGFPEGISGPELVNDMKAQARQFGAELKNGIVANVERLEDPSVVEGATEDSFCVDLTNGDRYTADAVIVASGASARTLGIPGEDELMGYGLSTCATCDGAFFRDEDMLVVGGGDAAMEEASFLTKFADTVYLAHRREEFRAEDYWVDRVHEHVEDGNIEIMKNTELIEIHGSQEEGVDHVTLVRNEKGHPTDRLDDPETEEFDFDVGAVFFAIGHTPNTDYLEGLGIETDDEGYLKTKGGDGGGQTETAVSGIFGAGDVVDYHYQQAVTAAGMGSKAAIDADEYLEDFEREREEVVLEESEEVPAADD</sequence>